<dbReference type="PROSITE" id="PS50883">
    <property type="entry name" value="EAL"/>
    <property type="match status" value="1"/>
</dbReference>
<dbReference type="SUPFAM" id="SSF141868">
    <property type="entry name" value="EAL domain-like"/>
    <property type="match status" value="1"/>
</dbReference>
<protein>
    <submittedName>
        <fullName evidence="2">EAL domain-containing protein</fullName>
    </submittedName>
</protein>
<feature type="domain" description="EAL" evidence="1">
    <location>
        <begin position="1"/>
        <end position="230"/>
    </location>
</feature>
<proteinExistence type="predicted"/>
<dbReference type="RefSeq" id="WP_331834254.1">
    <property type="nucleotide sequence ID" value="NZ_JARXNH020000051.1"/>
</dbReference>
<dbReference type="EMBL" id="JARXNH020000051">
    <property type="protein sequence ID" value="MEK0247910.1"/>
    <property type="molecule type" value="Genomic_DNA"/>
</dbReference>
<sequence length="230" mass="27242">MIKNSEEIDYYSFVLEPSFKSDGSVHSWEILTRNVCKKNSNNEFFNEKLLPFYLLNEQERIDVFNKQLLIIPTLDPSRTEGKPISINVDSLISDYILRDRYLCDYIKQHSNITVEINEGFHEFKKCSSMVELNSLSKLCPVWLDDFGRGFTSVKLLESFRFGCIKIDKDYFWEIENDFDFSEKLKKIKSYSDFVIVEGVEKIEQKKKVFSVDEIACQGRLWESHYYYIKC</sequence>
<dbReference type="Proteomes" id="UP001334005">
    <property type="component" value="Unassembled WGS sequence"/>
</dbReference>
<evidence type="ECO:0000313" key="3">
    <source>
        <dbReference type="Proteomes" id="UP001334005"/>
    </source>
</evidence>
<dbReference type="InterPro" id="IPR001633">
    <property type="entry name" value="EAL_dom"/>
</dbReference>
<evidence type="ECO:0000313" key="2">
    <source>
        <dbReference type="EMBL" id="MEK0247910.1"/>
    </source>
</evidence>
<name>A0ABU8Z2V3_9ENTR</name>
<comment type="caution">
    <text evidence="2">The sequence shown here is derived from an EMBL/GenBank/DDBJ whole genome shotgun (WGS) entry which is preliminary data.</text>
</comment>
<organism evidence="2 3">
    <name type="scientific">Raoultella scottii</name>
    <dbReference type="NCBI Taxonomy" id="3040937"/>
    <lineage>
        <taxon>Bacteria</taxon>
        <taxon>Pseudomonadati</taxon>
        <taxon>Pseudomonadota</taxon>
        <taxon>Gammaproteobacteria</taxon>
        <taxon>Enterobacterales</taxon>
        <taxon>Enterobacteriaceae</taxon>
        <taxon>Klebsiella/Raoultella group</taxon>
        <taxon>Raoultella</taxon>
    </lineage>
</organism>
<reference evidence="2 3" key="1">
    <citation type="submission" date="2024-03" db="EMBL/GenBank/DDBJ databases">
        <title>Two novel Raoultella species associated with bleeding cankers of broadleaf hosts, Raoultella scottia sp. nov. and Raoultella lignicola sp. nov.</title>
        <authorList>
            <person name="Brady C.L."/>
        </authorList>
    </citation>
    <scope>NUCLEOTIDE SEQUENCE [LARGE SCALE GENOMIC DNA]</scope>
    <source>
        <strain evidence="2 3">BAC 10a-01-01</strain>
    </source>
</reference>
<accession>A0ABU8Z2V3</accession>
<gene>
    <name evidence="2" type="ORF">QFI66_007250</name>
</gene>
<dbReference type="InterPro" id="IPR035919">
    <property type="entry name" value="EAL_sf"/>
</dbReference>
<keyword evidence="3" id="KW-1185">Reference proteome</keyword>
<dbReference type="Pfam" id="PF00563">
    <property type="entry name" value="EAL"/>
    <property type="match status" value="1"/>
</dbReference>
<evidence type="ECO:0000259" key="1">
    <source>
        <dbReference type="PROSITE" id="PS50883"/>
    </source>
</evidence>
<dbReference type="Gene3D" id="3.20.20.450">
    <property type="entry name" value="EAL domain"/>
    <property type="match status" value="1"/>
</dbReference>